<dbReference type="AlphaFoldDB" id="A0A1I3D5D3"/>
<dbReference type="EMBL" id="FOQD01000003">
    <property type="protein sequence ID" value="SFH81940.1"/>
    <property type="molecule type" value="Genomic_DNA"/>
</dbReference>
<name>A0A1I3D5D3_9PLAN</name>
<dbReference type="OrthoDB" id="166307at2"/>
<sequence>MSGGAAAAGAAAVIQAIKAMGVVIQLDPDNWMDIVCREPDALVVHSTSWFFGTTQNYLTSYKGLAFYTRSTELLHLPPDVEVVEARKLWMPGGM</sequence>
<gene>
    <name evidence="1" type="ORF">SAMN05421753_10399</name>
</gene>
<evidence type="ECO:0000313" key="2">
    <source>
        <dbReference type="Proteomes" id="UP000199518"/>
    </source>
</evidence>
<keyword evidence="2" id="KW-1185">Reference proteome</keyword>
<proteinExistence type="predicted"/>
<organism evidence="1 2">
    <name type="scientific">Planctomicrobium piriforme</name>
    <dbReference type="NCBI Taxonomy" id="1576369"/>
    <lineage>
        <taxon>Bacteria</taxon>
        <taxon>Pseudomonadati</taxon>
        <taxon>Planctomycetota</taxon>
        <taxon>Planctomycetia</taxon>
        <taxon>Planctomycetales</taxon>
        <taxon>Planctomycetaceae</taxon>
        <taxon>Planctomicrobium</taxon>
    </lineage>
</organism>
<accession>A0A1I3D5D3</accession>
<evidence type="ECO:0000313" key="1">
    <source>
        <dbReference type="EMBL" id="SFH81940.1"/>
    </source>
</evidence>
<reference evidence="2" key="1">
    <citation type="submission" date="2016-10" db="EMBL/GenBank/DDBJ databases">
        <authorList>
            <person name="Varghese N."/>
            <person name="Submissions S."/>
        </authorList>
    </citation>
    <scope>NUCLEOTIDE SEQUENCE [LARGE SCALE GENOMIC DNA]</scope>
    <source>
        <strain evidence="2">DSM 26348</strain>
    </source>
</reference>
<dbReference type="STRING" id="1576369.SAMN05421753_10399"/>
<dbReference type="Proteomes" id="UP000199518">
    <property type="component" value="Unassembled WGS sequence"/>
</dbReference>
<dbReference type="RefSeq" id="WP_092048125.1">
    <property type="nucleotide sequence ID" value="NZ_FOQD01000003.1"/>
</dbReference>
<protein>
    <submittedName>
        <fullName evidence="1">Uncharacterized protein</fullName>
    </submittedName>
</protein>